<evidence type="ECO:0000313" key="7">
    <source>
        <dbReference type="EMBL" id="SPX11473.1"/>
    </source>
</evidence>
<dbReference type="GO" id="GO:0005524">
    <property type="term" value="F:ATP binding"/>
    <property type="evidence" value="ECO:0007669"/>
    <property type="project" value="UniProtKB-KW"/>
</dbReference>
<dbReference type="EMBL" id="UASD01000008">
    <property type="protein sequence ID" value="SPX11473.1"/>
    <property type="molecule type" value="Genomic_DNA"/>
</dbReference>
<evidence type="ECO:0000259" key="6">
    <source>
        <dbReference type="SMART" id="SM00840"/>
    </source>
</evidence>
<evidence type="ECO:0000256" key="1">
    <source>
        <dbReference type="ARBA" id="ARBA00014738"/>
    </source>
</evidence>
<keyword evidence="4" id="KW-0067">ATP-binding</keyword>
<reference evidence="7 8" key="1">
    <citation type="submission" date="2018-06" db="EMBL/GenBank/DDBJ databases">
        <authorList>
            <consortium name="Pathogen Informatics"/>
            <person name="Doyle S."/>
        </authorList>
    </citation>
    <scope>NUCLEOTIDE SEQUENCE [LARGE SCALE GENOMIC DNA]</scope>
    <source>
        <strain evidence="7 8">NCTC9073</strain>
    </source>
</reference>
<gene>
    <name evidence="7" type="primary">cysS_1</name>
    <name evidence="7" type="ORF">NCTC9073_02811</name>
</gene>
<name>A0A2X1N1D5_ECOLX</name>
<evidence type="ECO:0000256" key="5">
    <source>
        <dbReference type="ARBA" id="ARBA00023146"/>
    </source>
</evidence>
<evidence type="ECO:0000256" key="3">
    <source>
        <dbReference type="ARBA" id="ARBA00022741"/>
    </source>
</evidence>
<proteinExistence type="predicted"/>
<evidence type="ECO:0000256" key="2">
    <source>
        <dbReference type="ARBA" id="ARBA00022598"/>
    </source>
</evidence>
<dbReference type="Gene3D" id="1.20.120.1910">
    <property type="entry name" value="Cysteine-tRNA ligase, C-terminal anti-codon recognition domain"/>
    <property type="match status" value="1"/>
</dbReference>
<keyword evidence="2 7" id="KW-0436">Ligase</keyword>
<feature type="domain" description="Cysteinyl-tRNA synthetase class Ia DALR" evidence="6">
    <location>
        <begin position="1"/>
        <end position="57"/>
    </location>
</feature>
<dbReference type="Pfam" id="PF09190">
    <property type="entry name" value="DALR_2"/>
    <property type="match status" value="1"/>
</dbReference>
<keyword evidence="3" id="KW-0547">Nucleotide-binding</keyword>
<dbReference type="InterPro" id="IPR015273">
    <property type="entry name" value="Cys-tRNA-synt_Ia_DALR"/>
</dbReference>
<protein>
    <recommendedName>
        <fullName evidence="1">Cysteine--tRNA ligase</fullName>
    </recommendedName>
</protein>
<dbReference type="AlphaFoldDB" id="A0A2X1N1D5"/>
<keyword evidence="5 7" id="KW-0030">Aminoacyl-tRNA synthetase</keyword>
<evidence type="ECO:0000313" key="8">
    <source>
        <dbReference type="Proteomes" id="UP000250780"/>
    </source>
</evidence>
<accession>A0A2X1N1D5</accession>
<dbReference type="SUPFAM" id="SSF47323">
    <property type="entry name" value="Anticodon-binding domain of a subclass of class I aminoacyl-tRNA synthetases"/>
    <property type="match status" value="1"/>
</dbReference>
<sequence length="93" mass="10211">MDDDFTTPEAYSVLFDMAREVNRLKAEDMAAANAMASHLRKLSAVLGLLEQEPEAFLQSGAQADDSEVAEIEALIQQRLDARKRKTGRGRCGA</sequence>
<dbReference type="GO" id="GO:0005737">
    <property type="term" value="C:cytoplasm"/>
    <property type="evidence" value="ECO:0007669"/>
    <property type="project" value="InterPro"/>
</dbReference>
<dbReference type="GO" id="GO:0004817">
    <property type="term" value="F:cysteine-tRNA ligase activity"/>
    <property type="evidence" value="ECO:0007669"/>
    <property type="project" value="InterPro"/>
</dbReference>
<dbReference type="Proteomes" id="UP000250780">
    <property type="component" value="Unassembled WGS sequence"/>
</dbReference>
<dbReference type="GO" id="GO:0006423">
    <property type="term" value="P:cysteinyl-tRNA aminoacylation"/>
    <property type="evidence" value="ECO:0007669"/>
    <property type="project" value="InterPro"/>
</dbReference>
<dbReference type="InterPro" id="IPR009080">
    <property type="entry name" value="tRNAsynth_Ia_anticodon-bd"/>
</dbReference>
<organism evidence="7 8">
    <name type="scientific">Escherichia coli</name>
    <dbReference type="NCBI Taxonomy" id="562"/>
    <lineage>
        <taxon>Bacteria</taxon>
        <taxon>Pseudomonadati</taxon>
        <taxon>Pseudomonadota</taxon>
        <taxon>Gammaproteobacteria</taxon>
        <taxon>Enterobacterales</taxon>
        <taxon>Enterobacteriaceae</taxon>
        <taxon>Escherichia</taxon>
    </lineage>
</organism>
<evidence type="ECO:0000256" key="4">
    <source>
        <dbReference type="ARBA" id="ARBA00022840"/>
    </source>
</evidence>
<dbReference type="SMART" id="SM00840">
    <property type="entry name" value="DALR_2"/>
    <property type="match status" value="1"/>
</dbReference>